<dbReference type="InterPro" id="IPR043128">
    <property type="entry name" value="Rev_trsase/Diguanyl_cyclase"/>
</dbReference>
<organism evidence="3 4">
    <name type="scientific">Legionella drancourtii LLAP12</name>
    <dbReference type="NCBI Taxonomy" id="658187"/>
    <lineage>
        <taxon>Bacteria</taxon>
        <taxon>Pseudomonadati</taxon>
        <taxon>Pseudomonadota</taxon>
        <taxon>Gammaproteobacteria</taxon>
        <taxon>Legionellales</taxon>
        <taxon>Legionellaceae</taxon>
        <taxon>Legionella</taxon>
    </lineage>
</organism>
<reference evidence="3 4" key="1">
    <citation type="journal article" date="2011" name="BMC Genomics">
        <title>Insight into cross-talk between intra-amoebal pathogens.</title>
        <authorList>
            <person name="Gimenez G."/>
            <person name="Bertelli C."/>
            <person name="Moliner C."/>
            <person name="Robert C."/>
            <person name="Raoult D."/>
            <person name="Fournier P.E."/>
            <person name="Greub G."/>
        </authorList>
    </citation>
    <scope>NUCLEOTIDE SEQUENCE [LARGE SCALE GENOMIC DNA]</scope>
    <source>
        <strain evidence="3 4">LLAP12</strain>
    </source>
</reference>
<dbReference type="EMBL" id="JH413847">
    <property type="protein sequence ID" value="EHL29533.1"/>
    <property type="molecule type" value="Genomic_DNA"/>
</dbReference>
<dbReference type="NCBIfam" id="TIGR00254">
    <property type="entry name" value="GGDEF"/>
    <property type="match status" value="1"/>
</dbReference>
<dbReference type="STRING" id="658187.LDG_8495"/>
<dbReference type="SMART" id="SM00267">
    <property type="entry name" value="GGDEF"/>
    <property type="match status" value="1"/>
</dbReference>
<accession>G9ET66</accession>
<keyword evidence="1" id="KW-0812">Transmembrane</keyword>
<dbReference type="eggNOG" id="COG2199">
    <property type="taxonomic scope" value="Bacteria"/>
</dbReference>
<keyword evidence="1" id="KW-0472">Membrane</keyword>
<evidence type="ECO:0000259" key="2">
    <source>
        <dbReference type="PROSITE" id="PS50887"/>
    </source>
</evidence>
<dbReference type="SUPFAM" id="SSF55073">
    <property type="entry name" value="Nucleotide cyclase"/>
    <property type="match status" value="1"/>
</dbReference>
<dbReference type="Proteomes" id="UP000002770">
    <property type="component" value="Unassembled WGS sequence"/>
</dbReference>
<proteinExistence type="predicted"/>
<sequence>MPLLAASLTGMSGLFIYATASLVTLISFGQLSVPPYYDIPSYQFMVIEALNHIFAYIIIVTTLTSLIHENQQFEQELYDKNYLLQAEKEKYHYLARFDHLTNLPNRRYFIQHLREIIEAITPNHRITVFFIDLDNFKLVNDCYGHNAGDQLLLETSKRLRYCFREEDFIARLGGDEFTATVVHAPDKRIPEIIAQRIIREFDHTFIFENNIAYRYALSLGFATYPEDAQTASDLIVKADLAMYSAKKITGSSYCSTLDSSS</sequence>
<dbReference type="InterPro" id="IPR052163">
    <property type="entry name" value="DGC-Regulatory_Protein"/>
</dbReference>
<dbReference type="PANTHER" id="PTHR46663:SF2">
    <property type="entry name" value="GGDEF DOMAIN-CONTAINING PROTEIN"/>
    <property type="match status" value="1"/>
</dbReference>
<evidence type="ECO:0000313" key="4">
    <source>
        <dbReference type="Proteomes" id="UP000002770"/>
    </source>
</evidence>
<dbReference type="Pfam" id="PF00990">
    <property type="entry name" value="GGDEF"/>
    <property type="match status" value="1"/>
</dbReference>
<gene>
    <name evidence="3" type="ORF">LDG_8495</name>
</gene>
<name>G9ET66_9GAMM</name>
<protein>
    <recommendedName>
        <fullName evidence="2">GGDEF domain-containing protein</fullName>
    </recommendedName>
</protein>
<dbReference type="InParanoid" id="G9ET66"/>
<dbReference type="HOGENOM" id="CLU_1064743_0_0_6"/>
<dbReference type="PANTHER" id="PTHR46663">
    <property type="entry name" value="DIGUANYLATE CYCLASE DGCT-RELATED"/>
    <property type="match status" value="1"/>
</dbReference>
<evidence type="ECO:0000313" key="3">
    <source>
        <dbReference type="EMBL" id="EHL29533.1"/>
    </source>
</evidence>
<dbReference type="PROSITE" id="PS50887">
    <property type="entry name" value="GGDEF"/>
    <property type="match status" value="1"/>
</dbReference>
<dbReference type="InterPro" id="IPR029787">
    <property type="entry name" value="Nucleotide_cyclase"/>
</dbReference>
<dbReference type="AlphaFoldDB" id="G9ET66"/>
<evidence type="ECO:0000256" key="1">
    <source>
        <dbReference type="SAM" id="Phobius"/>
    </source>
</evidence>
<feature type="transmembrane region" description="Helical" evidence="1">
    <location>
        <begin position="44"/>
        <end position="67"/>
    </location>
</feature>
<feature type="domain" description="GGDEF" evidence="2">
    <location>
        <begin position="124"/>
        <end position="259"/>
    </location>
</feature>
<dbReference type="Gene3D" id="3.30.70.270">
    <property type="match status" value="1"/>
</dbReference>
<dbReference type="CDD" id="cd01949">
    <property type="entry name" value="GGDEF"/>
    <property type="match status" value="1"/>
</dbReference>
<keyword evidence="1" id="KW-1133">Transmembrane helix</keyword>
<keyword evidence="4" id="KW-1185">Reference proteome</keyword>
<dbReference type="InterPro" id="IPR000160">
    <property type="entry name" value="GGDEF_dom"/>
</dbReference>